<dbReference type="OrthoDB" id="9993279at2"/>
<evidence type="ECO:0000313" key="2">
    <source>
        <dbReference type="Proteomes" id="UP000305546"/>
    </source>
</evidence>
<protein>
    <submittedName>
        <fullName evidence="1">Uncharacterized protein</fullName>
    </submittedName>
</protein>
<name>A0A5C4LTP7_9PSEU</name>
<accession>A0A5C4LTP7</accession>
<evidence type="ECO:0000313" key="1">
    <source>
        <dbReference type="EMBL" id="TNC20902.1"/>
    </source>
</evidence>
<keyword evidence="2" id="KW-1185">Reference proteome</keyword>
<gene>
    <name evidence="1" type="ORF">FG385_29915</name>
</gene>
<sequence>MSARRRDTARLRLPHPHLEVDGIAEWQFTSFGDVVAVAAQPDGGDVVIYVREDRAPLTEASTFLSPRVGRSLAAALLAAARYADRGGL</sequence>
<proteinExistence type="predicted"/>
<dbReference type="RefSeq" id="WP_139100152.1">
    <property type="nucleotide sequence ID" value="NZ_VDFW01000039.1"/>
</dbReference>
<dbReference type="Proteomes" id="UP000305546">
    <property type="component" value="Unassembled WGS sequence"/>
</dbReference>
<dbReference type="AlphaFoldDB" id="A0A5C4LTP7"/>
<reference evidence="1 2" key="1">
    <citation type="submission" date="2019-06" db="EMBL/GenBank/DDBJ databases">
        <title>Amycolatopsis alkalitolerans sp. nov., isolated from Gastrodia elata Blume.</title>
        <authorList>
            <person name="Narsing Rao M.P."/>
            <person name="Li W.J."/>
        </authorList>
    </citation>
    <scope>NUCLEOTIDE SEQUENCE [LARGE SCALE GENOMIC DNA]</scope>
    <source>
        <strain evidence="1 2">SYSUP0005</strain>
    </source>
</reference>
<dbReference type="EMBL" id="VDFW01000039">
    <property type="protein sequence ID" value="TNC20902.1"/>
    <property type="molecule type" value="Genomic_DNA"/>
</dbReference>
<comment type="caution">
    <text evidence="1">The sequence shown here is derived from an EMBL/GenBank/DDBJ whole genome shotgun (WGS) entry which is preliminary data.</text>
</comment>
<organism evidence="1 2">
    <name type="scientific">Amycolatopsis alkalitolerans</name>
    <dbReference type="NCBI Taxonomy" id="2547244"/>
    <lineage>
        <taxon>Bacteria</taxon>
        <taxon>Bacillati</taxon>
        <taxon>Actinomycetota</taxon>
        <taxon>Actinomycetes</taxon>
        <taxon>Pseudonocardiales</taxon>
        <taxon>Pseudonocardiaceae</taxon>
        <taxon>Amycolatopsis</taxon>
    </lineage>
</organism>